<dbReference type="InterPro" id="IPR050579">
    <property type="entry name" value="PMP-22/EMP/MP20-like"/>
</dbReference>
<evidence type="ECO:0000313" key="7">
    <source>
        <dbReference type="EMBL" id="OWF42610.1"/>
    </source>
</evidence>
<feature type="compositionally biased region" description="Basic and acidic residues" evidence="5">
    <location>
        <begin position="221"/>
        <end position="235"/>
    </location>
</feature>
<protein>
    <submittedName>
        <fullName evidence="7">Uncharacterized protein</fullName>
    </submittedName>
</protein>
<feature type="transmembrane region" description="Helical" evidence="6">
    <location>
        <begin position="137"/>
        <end position="160"/>
    </location>
</feature>
<evidence type="ECO:0000256" key="2">
    <source>
        <dbReference type="ARBA" id="ARBA00022692"/>
    </source>
</evidence>
<keyword evidence="2 6" id="KW-0812">Transmembrane</keyword>
<feature type="region of interest" description="Disordered" evidence="5">
    <location>
        <begin position="221"/>
        <end position="250"/>
    </location>
</feature>
<evidence type="ECO:0000256" key="6">
    <source>
        <dbReference type="SAM" id="Phobius"/>
    </source>
</evidence>
<keyword evidence="8" id="KW-1185">Reference proteome</keyword>
<dbReference type="OrthoDB" id="10383100at2759"/>
<proteinExistence type="predicted"/>
<evidence type="ECO:0000256" key="1">
    <source>
        <dbReference type="ARBA" id="ARBA00004141"/>
    </source>
</evidence>
<accession>A0A210Q1I7</accession>
<feature type="transmembrane region" description="Helical" evidence="6">
    <location>
        <begin position="96"/>
        <end position="117"/>
    </location>
</feature>
<feature type="compositionally biased region" description="Pro residues" evidence="5">
    <location>
        <begin position="237"/>
        <end position="246"/>
    </location>
</feature>
<dbReference type="PANTHER" id="PTHR10671">
    <property type="entry name" value="EPITHELIAL MEMBRANE PROTEIN-RELATED"/>
    <property type="match status" value="1"/>
</dbReference>
<dbReference type="EMBL" id="NEDP02005243">
    <property type="protein sequence ID" value="OWF42610.1"/>
    <property type="molecule type" value="Genomic_DNA"/>
</dbReference>
<comment type="subcellular location">
    <subcellularLocation>
        <location evidence="1">Membrane</location>
        <topology evidence="1">Multi-pass membrane protein</topology>
    </subcellularLocation>
</comment>
<evidence type="ECO:0000256" key="4">
    <source>
        <dbReference type="ARBA" id="ARBA00023136"/>
    </source>
</evidence>
<name>A0A210Q1I7_MIZYE</name>
<feature type="transmembrane region" description="Helical" evidence="6">
    <location>
        <begin position="29"/>
        <end position="53"/>
    </location>
</feature>
<dbReference type="GO" id="GO:0005886">
    <property type="term" value="C:plasma membrane"/>
    <property type="evidence" value="ECO:0007669"/>
    <property type="project" value="TreeGrafter"/>
</dbReference>
<evidence type="ECO:0000313" key="8">
    <source>
        <dbReference type="Proteomes" id="UP000242188"/>
    </source>
</evidence>
<keyword evidence="3 6" id="KW-1133">Transmembrane helix</keyword>
<sequence>MRGYYSERPAERTKGGQQDSMMANRPCQWVLLLVLLTVLVLAIVAFATPYWAYISLTGNTVAFNFGFFDVCQSNTCSKYLTFFNLERYSGEMVGCILFMLLAMISLTLSLFFCFSYACVDVLRDCYRGGCGSDKQKILACACFTLLGGICELVSVVWFYINTIRNYNGLNTFRFLVSSTRAEYSLILASVSGGLAIVVAFLLFLNRFMMHYDDDEYYEDYPRKRTRHSPEPERRYVAPPPPPPAPRHQPKLGASYVMPDPVRLPDRPISMAPAAYRQKYGDQAPQVFRYTFKNDDDFWRYDTDKENPHQDNGYRVYNGDRGNRY</sequence>
<feature type="region of interest" description="Disordered" evidence="5">
    <location>
        <begin position="1"/>
        <end position="20"/>
    </location>
</feature>
<gene>
    <name evidence="7" type="ORF">KP79_PYT10216</name>
</gene>
<keyword evidence="4 6" id="KW-0472">Membrane</keyword>
<feature type="region of interest" description="Disordered" evidence="5">
    <location>
        <begin position="302"/>
        <end position="324"/>
    </location>
</feature>
<organism evidence="7 8">
    <name type="scientific">Mizuhopecten yessoensis</name>
    <name type="common">Japanese scallop</name>
    <name type="synonym">Patinopecten yessoensis</name>
    <dbReference type="NCBI Taxonomy" id="6573"/>
    <lineage>
        <taxon>Eukaryota</taxon>
        <taxon>Metazoa</taxon>
        <taxon>Spiralia</taxon>
        <taxon>Lophotrochozoa</taxon>
        <taxon>Mollusca</taxon>
        <taxon>Bivalvia</taxon>
        <taxon>Autobranchia</taxon>
        <taxon>Pteriomorphia</taxon>
        <taxon>Pectinida</taxon>
        <taxon>Pectinoidea</taxon>
        <taxon>Pectinidae</taxon>
        <taxon>Mizuhopecten</taxon>
    </lineage>
</organism>
<dbReference type="AlphaFoldDB" id="A0A210Q1I7"/>
<evidence type="ECO:0000256" key="5">
    <source>
        <dbReference type="SAM" id="MobiDB-lite"/>
    </source>
</evidence>
<evidence type="ECO:0000256" key="3">
    <source>
        <dbReference type="ARBA" id="ARBA00022989"/>
    </source>
</evidence>
<feature type="transmembrane region" description="Helical" evidence="6">
    <location>
        <begin position="183"/>
        <end position="204"/>
    </location>
</feature>
<dbReference type="PANTHER" id="PTHR10671:SF108">
    <property type="entry name" value="CLAUDIN FAMILY PROTEIN-RELATED"/>
    <property type="match status" value="1"/>
</dbReference>
<comment type="caution">
    <text evidence="7">The sequence shown here is derived from an EMBL/GenBank/DDBJ whole genome shotgun (WGS) entry which is preliminary data.</text>
</comment>
<dbReference type="Gene3D" id="1.20.140.150">
    <property type="match status" value="1"/>
</dbReference>
<reference evidence="7 8" key="1">
    <citation type="journal article" date="2017" name="Nat. Ecol. Evol.">
        <title>Scallop genome provides insights into evolution of bilaterian karyotype and development.</title>
        <authorList>
            <person name="Wang S."/>
            <person name="Zhang J."/>
            <person name="Jiao W."/>
            <person name="Li J."/>
            <person name="Xun X."/>
            <person name="Sun Y."/>
            <person name="Guo X."/>
            <person name="Huan P."/>
            <person name="Dong B."/>
            <person name="Zhang L."/>
            <person name="Hu X."/>
            <person name="Sun X."/>
            <person name="Wang J."/>
            <person name="Zhao C."/>
            <person name="Wang Y."/>
            <person name="Wang D."/>
            <person name="Huang X."/>
            <person name="Wang R."/>
            <person name="Lv J."/>
            <person name="Li Y."/>
            <person name="Zhang Z."/>
            <person name="Liu B."/>
            <person name="Lu W."/>
            <person name="Hui Y."/>
            <person name="Liang J."/>
            <person name="Zhou Z."/>
            <person name="Hou R."/>
            <person name="Li X."/>
            <person name="Liu Y."/>
            <person name="Li H."/>
            <person name="Ning X."/>
            <person name="Lin Y."/>
            <person name="Zhao L."/>
            <person name="Xing Q."/>
            <person name="Dou J."/>
            <person name="Li Y."/>
            <person name="Mao J."/>
            <person name="Guo H."/>
            <person name="Dou H."/>
            <person name="Li T."/>
            <person name="Mu C."/>
            <person name="Jiang W."/>
            <person name="Fu Q."/>
            <person name="Fu X."/>
            <person name="Miao Y."/>
            <person name="Liu J."/>
            <person name="Yu Q."/>
            <person name="Li R."/>
            <person name="Liao H."/>
            <person name="Li X."/>
            <person name="Kong Y."/>
            <person name="Jiang Z."/>
            <person name="Chourrout D."/>
            <person name="Li R."/>
            <person name="Bao Z."/>
        </authorList>
    </citation>
    <scope>NUCLEOTIDE SEQUENCE [LARGE SCALE GENOMIC DNA]</scope>
    <source>
        <strain evidence="7 8">PY_sf001</strain>
    </source>
</reference>
<dbReference type="Proteomes" id="UP000242188">
    <property type="component" value="Unassembled WGS sequence"/>
</dbReference>